<name>A0A2P7B601_9HYPH</name>
<sequence>MTNKERKIPSGLVRTTKVVWTVSVIAIATVLGAMFGWENHGLIGAIALGIVGFVVGVFASSPSILLQLLS</sequence>
<gene>
    <name evidence="2" type="ORF">CU103_21225</name>
</gene>
<comment type="caution">
    <text evidence="2">The sequence shown here is derived from an EMBL/GenBank/DDBJ whole genome shotgun (WGS) entry which is preliminary data.</text>
</comment>
<dbReference type="OrthoDB" id="8400547at2"/>
<keyword evidence="1" id="KW-0472">Membrane</keyword>
<evidence type="ECO:0000256" key="1">
    <source>
        <dbReference type="SAM" id="Phobius"/>
    </source>
</evidence>
<dbReference type="RefSeq" id="WP_106666024.1">
    <property type="nucleotide sequence ID" value="NZ_PGGM01000011.1"/>
</dbReference>
<feature type="transmembrane region" description="Helical" evidence="1">
    <location>
        <begin position="18"/>
        <end position="37"/>
    </location>
</feature>
<organism evidence="2 3">
    <name type="scientific">Phyllobacterium sophorae</name>
    <dbReference type="NCBI Taxonomy" id="1520277"/>
    <lineage>
        <taxon>Bacteria</taxon>
        <taxon>Pseudomonadati</taxon>
        <taxon>Pseudomonadota</taxon>
        <taxon>Alphaproteobacteria</taxon>
        <taxon>Hyphomicrobiales</taxon>
        <taxon>Phyllobacteriaceae</taxon>
        <taxon>Phyllobacterium</taxon>
    </lineage>
</organism>
<feature type="transmembrane region" description="Helical" evidence="1">
    <location>
        <begin position="43"/>
        <end position="69"/>
    </location>
</feature>
<keyword evidence="1" id="KW-0812">Transmembrane</keyword>
<proteinExistence type="predicted"/>
<protein>
    <submittedName>
        <fullName evidence="2">Uncharacterized protein</fullName>
    </submittedName>
</protein>
<dbReference type="AlphaFoldDB" id="A0A2P7B601"/>
<dbReference type="EMBL" id="PGGM01000011">
    <property type="protein sequence ID" value="PSH61850.1"/>
    <property type="molecule type" value="Genomic_DNA"/>
</dbReference>
<dbReference type="Proteomes" id="UP000241764">
    <property type="component" value="Unassembled WGS sequence"/>
</dbReference>
<reference evidence="3" key="1">
    <citation type="submission" date="2017-11" db="EMBL/GenBank/DDBJ databases">
        <authorList>
            <person name="Kuznetsova I."/>
            <person name="Sazanova A."/>
            <person name="Chirak E."/>
            <person name="Safronova V."/>
            <person name="Willems A."/>
        </authorList>
    </citation>
    <scope>NUCLEOTIDE SEQUENCE [LARGE SCALE GENOMIC DNA]</scope>
    <source>
        <strain evidence="3">CCBAU 03422</strain>
    </source>
</reference>
<keyword evidence="1" id="KW-1133">Transmembrane helix</keyword>
<evidence type="ECO:0000313" key="3">
    <source>
        <dbReference type="Proteomes" id="UP000241764"/>
    </source>
</evidence>
<keyword evidence="3" id="KW-1185">Reference proteome</keyword>
<evidence type="ECO:0000313" key="2">
    <source>
        <dbReference type="EMBL" id="PSH61850.1"/>
    </source>
</evidence>
<accession>A0A2P7B601</accession>